<gene>
    <name evidence="4" type="ORF">OMP39_10225</name>
</gene>
<reference evidence="4" key="1">
    <citation type="submission" date="2022-10" db="EMBL/GenBank/DDBJ databases">
        <title>Complete genome sequence of Schlegelella aquatica LMG 23380.</title>
        <authorList>
            <person name="Musilova J."/>
            <person name="Kourilova X."/>
            <person name="Bezdicek M."/>
            <person name="Hermankova K."/>
            <person name="Obruca S."/>
            <person name="Sedlar K."/>
        </authorList>
    </citation>
    <scope>NUCLEOTIDE SEQUENCE</scope>
    <source>
        <strain evidence="4">LMG 23380</strain>
    </source>
</reference>
<protein>
    <submittedName>
        <fullName evidence="4">Response regulator</fullName>
    </submittedName>
</protein>
<sequence length="143" mass="15434">MARSAGAMHFLVVEDNPVNQLLASEMLRALGYPVRTADDGVHAIESSRSDPPLAVLMDVQMPRLDGLATMRELRRLQTQGELPAFPIIVCSAFYAPAERTACFAAGADGFVTKPLMLAKLGAEIFRVLKGQSDDRPPGGRPRA</sequence>
<name>A0ABY6MNH5_9BURK</name>
<dbReference type="Gene3D" id="3.40.50.2300">
    <property type="match status" value="1"/>
</dbReference>
<dbReference type="PROSITE" id="PS50110">
    <property type="entry name" value="RESPONSE_REGULATORY"/>
    <property type="match status" value="1"/>
</dbReference>
<dbReference type="InterPro" id="IPR001789">
    <property type="entry name" value="Sig_transdc_resp-reg_receiver"/>
</dbReference>
<dbReference type="InterPro" id="IPR011006">
    <property type="entry name" value="CheY-like_superfamily"/>
</dbReference>
<dbReference type="Pfam" id="PF00072">
    <property type="entry name" value="Response_reg"/>
    <property type="match status" value="1"/>
</dbReference>
<dbReference type="SMART" id="SM00448">
    <property type="entry name" value="REC"/>
    <property type="match status" value="1"/>
</dbReference>
<feature type="modified residue" description="4-aspartylphosphate" evidence="2">
    <location>
        <position position="58"/>
    </location>
</feature>
<keyword evidence="1 2" id="KW-0597">Phosphoprotein</keyword>
<dbReference type="RefSeq" id="WP_264891622.1">
    <property type="nucleotide sequence ID" value="NZ_CP110257.1"/>
</dbReference>
<accession>A0ABY6MNH5</accession>
<dbReference type="SUPFAM" id="SSF52172">
    <property type="entry name" value="CheY-like"/>
    <property type="match status" value="1"/>
</dbReference>
<feature type="domain" description="Response regulatory" evidence="3">
    <location>
        <begin position="9"/>
        <end position="128"/>
    </location>
</feature>
<dbReference type="PANTHER" id="PTHR45339">
    <property type="entry name" value="HYBRID SIGNAL TRANSDUCTION HISTIDINE KINASE J"/>
    <property type="match status" value="1"/>
</dbReference>
<evidence type="ECO:0000313" key="4">
    <source>
        <dbReference type="EMBL" id="UZD54053.1"/>
    </source>
</evidence>
<evidence type="ECO:0000259" key="3">
    <source>
        <dbReference type="PROSITE" id="PS50110"/>
    </source>
</evidence>
<organism evidence="4 5">
    <name type="scientific">Caldimonas aquatica</name>
    <dbReference type="NCBI Taxonomy" id="376175"/>
    <lineage>
        <taxon>Bacteria</taxon>
        <taxon>Pseudomonadati</taxon>
        <taxon>Pseudomonadota</taxon>
        <taxon>Betaproteobacteria</taxon>
        <taxon>Burkholderiales</taxon>
        <taxon>Sphaerotilaceae</taxon>
        <taxon>Caldimonas</taxon>
    </lineage>
</organism>
<keyword evidence="5" id="KW-1185">Reference proteome</keyword>
<evidence type="ECO:0000256" key="1">
    <source>
        <dbReference type="ARBA" id="ARBA00022553"/>
    </source>
</evidence>
<dbReference type="PANTHER" id="PTHR45339:SF3">
    <property type="entry name" value="HISTIDINE KINASE"/>
    <property type="match status" value="1"/>
</dbReference>
<dbReference type="EMBL" id="CP110257">
    <property type="protein sequence ID" value="UZD54053.1"/>
    <property type="molecule type" value="Genomic_DNA"/>
</dbReference>
<dbReference type="CDD" id="cd17546">
    <property type="entry name" value="REC_hyHK_CKI1_RcsC-like"/>
    <property type="match status" value="1"/>
</dbReference>
<dbReference type="Proteomes" id="UP001163266">
    <property type="component" value="Chromosome"/>
</dbReference>
<evidence type="ECO:0000313" key="5">
    <source>
        <dbReference type="Proteomes" id="UP001163266"/>
    </source>
</evidence>
<evidence type="ECO:0000256" key="2">
    <source>
        <dbReference type="PROSITE-ProRule" id="PRU00169"/>
    </source>
</evidence>
<proteinExistence type="predicted"/>